<organism evidence="4 5">
    <name type="scientific">Opacimonas viscosa</name>
    <dbReference type="NCBI Taxonomy" id="2961944"/>
    <lineage>
        <taxon>Bacteria</taxon>
        <taxon>Pseudomonadati</taxon>
        <taxon>Pseudomonadota</taxon>
        <taxon>Gammaproteobacteria</taxon>
        <taxon>Alteromonadales</taxon>
        <taxon>Alteromonadaceae</taxon>
        <taxon>Opacimonas</taxon>
    </lineage>
</organism>
<dbReference type="PANTHER" id="PTHR30363:SF44">
    <property type="entry name" value="AGA OPERON TRANSCRIPTIONAL REPRESSOR-RELATED"/>
    <property type="match status" value="1"/>
</dbReference>
<feature type="domain" description="HTH deoR-type" evidence="3">
    <location>
        <begin position="4"/>
        <end position="59"/>
    </location>
</feature>
<keyword evidence="2" id="KW-0804">Transcription</keyword>
<dbReference type="RefSeq" id="WP_254099698.1">
    <property type="nucleotide sequence ID" value="NZ_JANATA010000007.1"/>
</dbReference>
<evidence type="ECO:0000256" key="2">
    <source>
        <dbReference type="ARBA" id="ARBA00023163"/>
    </source>
</evidence>
<dbReference type="Pfam" id="PF08220">
    <property type="entry name" value="HTH_DeoR"/>
    <property type="match status" value="1"/>
</dbReference>
<comment type="caution">
    <text evidence="4">The sequence shown here is derived from an EMBL/GenBank/DDBJ whole genome shotgun (WGS) entry which is preliminary data.</text>
</comment>
<gene>
    <name evidence="4" type="ORF">NLF92_05645</name>
</gene>
<dbReference type="GO" id="GO:0003700">
    <property type="term" value="F:DNA-binding transcription factor activity"/>
    <property type="evidence" value="ECO:0007669"/>
    <property type="project" value="InterPro"/>
</dbReference>
<dbReference type="PROSITE" id="PS51000">
    <property type="entry name" value="HTH_DEOR_2"/>
    <property type="match status" value="1"/>
</dbReference>
<dbReference type="InterPro" id="IPR014036">
    <property type="entry name" value="DeoR-like_C"/>
</dbReference>
<dbReference type="GO" id="GO:0003677">
    <property type="term" value="F:DNA binding"/>
    <property type="evidence" value="ECO:0007669"/>
    <property type="project" value="UniProtKB-KW"/>
</dbReference>
<name>A0AA42BPH3_9ALTE</name>
<dbReference type="InterPro" id="IPR001034">
    <property type="entry name" value="DeoR_HTH"/>
</dbReference>
<keyword evidence="4" id="KW-0238">DNA-binding</keyword>
<keyword evidence="1" id="KW-0805">Transcription regulation</keyword>
<accession>A0AA42BPH3</accession>
<evidence type="ECO:0000256" key="1">
    <source>
        <dbReference type="ARBA" id="ARBA00023015"/>
    </source>
</evidence>
<evidence type="ECO:0000313" key="4">
    <source>
        <dbReference type="EMBL" id="MCP3428426.1"/>
    </source>
</evidence>
<evidence type="ECO:0000313" key="5">
    <source>
        <dbReference type="Proteomes" id="UP001165413"/>
    </source>
</evidence>
<proteinExistence type="predicted"/>
<dbReference type="InterPro" id="IPR036390">
    <property type="entry name" value="WH_DNA-bd_sf"/>
</dbReference>
<protein>
    <submittedName>
        <fullName evidence="4">DeoR/GlpR family DNA-binding transcription regulator</fullName>
    </submittedName>
</protein>
<dbReference type="InterPro" id="IPR050313">
    <property type="entry name" value="Carb_Metab_HTH_regulators"/>
</dbReference>
<dbReference type="SUPFAM" id="SSF46785">
    <property type="entry name" value="Winged helix' DNA-binding domain"/>
    <property type="match status" value="1"/>
</dbReference>
<keyword evidence="5" id="KW-1185">Reference proteome</keyword>
<dbReference type="SUPFAM" id="SSF100950">
    <property type="entry name" value="NagB/RpiA/CoA transferase-like"/>
    <property type="match status" value="1"/>
</dbReference>
<dbReference type="Proteomes" id="UP001165413">
    <property type="component" value="Unassembled WGS sequence"/>
</dbReference>
<dbReference type="Gene3D" id="3.40.50.1360">
    <property type="match status" value="1"/>
</dbReference>
<dbReference type="EMBL" id="JANATA010000007">
    <property type="protein sequence ID" value="MCP3428426.1"/>
    <property type="molecule type" value="Genomic_DNA"/>
</dbReference>
<dbReference type="SMART" id="SM00420">
    <property type="entry name" value="HTH_DEOR"/>
    <property type="match status" value="1"/>
</dbReference>
<dbReference type="InterPro" id="IPR037171">
    <property type="entry name" value="NagB/RpiA_transferase-like"/>
</dbReference>
<evidence type="ECO:0000259" key="3">
    <source>
        <dbReference type="PROSITE" id="PS51000"/>
    </source>
</evidence>
<reference evidence="4" key="1">
    <citation type="submission" date="2022-07" db="EMBL/GenBank/DDBJ databases">
        <title>Characterization of the Novel Bacterium Alteromonas immobilis LMIT006 and Alteromonas gregis LMIT007.</title>
        <authorList>
            <person name="Lin X."/>
        </authorList>
    </citation>
    <scope>NUCLEOTIDE SEQUENCE</scope>
    <source>
        <strain evidence="4">LMIT007</strain>
    </source>
</reference>
<dbReference type="PANTHER" id="PTHR30363">
    <property type="entry name" value="HTH-TYPE TRANSCRIPTIONAL REGULATOR SRLR-RELATED"/>
    <property type="match status" value="1"/>
</dbReference>
<dbReference type="SMART" id="SM01134">
    <property type="entry name" value="DeoRC"/>
    <property type="match status" value="1"/>
</dbReference>
<dbReference type="Pfam" id="PF00455">
    <property type="entry name" value="DeoRC"/>
    <property type="match status" value="1"/>
</dbReference>
<sequence length="255" mass="27718">MKATNPKIKLIKETLITNGSVNVLTLAKDLSVSEVSIRKYLSELEKQQFCIRTHGGAVLVQQVSRANDVLAFDQKKADIAALAASLIPAGARIILDSGTTTAQMLPFLQKIPNLVVMTNSLPVATALTEYSKNATVLMCGGTWDPMSQSFQGQMSEKMIASYNFEMAFVGASGIDLAQGTTTFHELTKLSQVMSTVSEQTIVLAESNKLSKKMPNLELPWANISTLVTDNLINEDAVHQIEQKGVVVRTTSQKEK</sequence>
<dbReference type="AlphaFoldDB" id="A0AA42BPH3"/>